<evidence type="ECO:0000256" key="1">
    <source>
        <dbReference type="ARBA" id="ARBA00001974"/>
    </source>
</evidence>
<dbReference type="AlphaFoldDB" id="A0A4Q0VI07"/>
<dbReference type="PANTHER" id="PTHR43400:SF7">
    <property type="entry name" value="FAD-DEPENDENT OXIDOREDUCTASE 2 FAD BINDING DOMAIN-CONTAINING PROTEIN"/>
    <property type="match status" value="1"/>
</dbReference>
<reference evidence="6 7" key="1">
    <citation type="submission" date="2018-08" db="EMBL/GenBank/DDBJ databases">
        <title>Lactobacillus suantsai sp. nov., isolated from traditional fermented suan-tsai in Taiwan.</title>
        <authorList>
            <person name="Huang C.-H."/>
        </authorList>
    </citation>
    <scope>NUCLEOTIDE SEQUENCE [LARGE SCALE GENOMIC DNA]</scope>
    <source>
        <strain evidence="6 7">BCRC 12945</strain>
    </source>
</reference>
<comment type="cofactor">
    <cofactor evidence="1">
        <name>FAD</name>
        <dbReference type="ChEBI" id="CHEBI:57692"/>
    </cofactor>
</comment>
<dbReference type="PANTHER" id="PTHR43400">
    <property type="entry name" value="FUMARATE REDUCTASE"/>
    <property type="match status" value="1"/>
</dbReference>
<dbReference type="SUPFAM" id="SSF51905">
    <property type="entry name" value="FAD/NAD(P)-binding domain"/>
    <property type="match status" value="1"/>
</dbReference>
<gene>
    <name evidence="6" type="ORF">DXH47_04390</name>
</gene>
<dbReference type="Gene3D" id="3.90.700.10">
    <property type="entry name" value="Succinate dehydrogenase/fumarate reductase flavoprotein, catalytic domain"/>
    <property type="match status" value="1"/>
</dbReference>
<feature type="domain" description="FAD-dependent oxidoreductase 2 FAD-binding" evidence="5">
    <location>
        <begin position="6"/>
        <end position="281"/>
    </location>
</feature>
<sequence length="309" mass="33471">MAKTYDVVIVGAGLSGFAAAARAADKNLTTLLLEKSAHTGGSGNYVEGVFAAGSTIQKAAGVHVDQQAVLQTELDYSHYEANHDMWRKYIAQSGQNIDWLQAHGVQFTGVATLGKGSQTWHLFAGHGAQAIHQGLKPFVQRAGVTITTAVDITSITKDDDQFTIAFTHQQQIITVTAKNVILATGGYLNNPAMMDHTAPTGKNTILPMNAGKSHGDGLKFAWKLGAQPFFTGMKMRFGAQLADPNVPPYKLWGATLAKLVVRAQPLLWVNESGDRFVNEDHVIDNWSSQGNVINRQERVFVILDQAMID</sequence>
<dbReference type="InterPro" id="IPR027477">
    <property type="entry name" value="Succ_DH/fumarate_Rdtase_cat_sf"/>
</dbReference>
<dbReference type="RefSeq" id="WP_129031933.1">
    <property type="nucleotide sequence ID" value="NZ_QXIL01000006.1"/>
</dbReference>
<evidence type="ECO:0000256" key="4">
    <source>
        <dbReference type="ARBA" id="ARBA00023002"/>
    </source>
</evidence>
<keyword evidence="2" id="KW-0285">Flavoprotein</keyword>
<comment type="caution">
    <text evidence="6">The sequence shown here is derived from an EMBL/GenBank/DDBJ whole genome shotgun (WGS) entry which is preliminary data.</text>
</comment>
<evidence type="ECO:0000259" key="5">
    <source>
        <dbReference type="Pfam" id="PF00890"/>
    </source>
</evidence>
<dbReference type="InterPro" id="IPR036188">
    <property type="entry name" value="FAD/NAD-bd_sf"/>
</dbReference>
<dbReference type="EMBL" id="QXIL01000006">
    <property type="protein sequence ID" value="RXI79025.1"/>
    <property type="molecule type" value="Genomic_DNA"/>
</dbReference>
<evidence type="ECO:0000313" key="7">
    <source>
        <dbReference type="Proteomes" id="UP000290602"/>
    </source>
</evidence>
<dbReference type="Pfam" id="PF00890">
    <property type="entry name" value="FAD_binding_2"/>
    <property type="match status" value="1"/>
</dbReference>
<name>A0A4Q0VI07_9LACO</name>
<dbReference type="GO" id="GO:0033765">
    <property type="term" value="F:steroid dehydrogenase activity, acting on the CH-CH group of donors"/>
    <property type="evidence" value="ECO:0007669"/>
    <property type="project" value="UniProtKB-ARBA"/>
</dbReference>
<keyword evidence="7" id="KW-1185">Reference proteome</keyword>
<organism evidence="6 7">
    <name type="scientific">Levilactobacillus suantsaii</name>
    <dbReference type="NCBI Taxonomy" id="2292255"/>
    <lineage>
        <taxon>Bacteria</taxon>
        <taxon>Bacillati</taxon>
        <taxon>Bacillota</taxon>
        <taxon>Bacilli</taxon>
        <taxon>Lactobacillales</taxon>
        <taxon>Lactobacillaceae</taxon>
        <taxon>Levilactobacillus</taxon>
    </lineage>
</organism>
<evidence type="ECO:0000313" key="6">
    <source>
        <dbReference type="EMBL" id="RXI79025.1"/>
    </source>
</evidence>
<keyword evidence="3" id="KW-0274">FAD</keyword>
<dbReference type="OrthoDB" id="9806724at2"/>
<protein>
    <submittedName>
        <fullName evidence="6">FAD-dependent oxidoreductase</fullName>
    </submittedName>
</protein>
<proteinExistence type="predicted"/>
<dbReference type="Proteomes" id="UP000290602">
    <property type="component" value="Unassembled WGS sequence"/>
</dbReference>
<dbReference type="InterPro" id="IPR003953">
    <property type="entry name" value="FAD-dep_OxRdtase_2_FAD-bd"/>
</dbReference>
<evidence type="ECO:0000256" key="3">
    <source>
        <dbReference type="ARBA" id="ARBA00022827"/>
    </source>
</evidence>
<keyword evidence="4" id="KW-0560">Oxidoreductase</keyword>
<dbReference type="InterPro" id="IPR050315">
    <property type="entry name" value="FAD-oxidoreductase_2"/>
</dbReference>
<accession>A0A4Q0VI07</accession>
<evidence type="ECO:0000256" key="2">
    <source>
        <dbReference type="ARBA" id="ARBA00022630"/>
    </source>
</evidence>
<dbReference type="Gene3D" id="3.50.50.60">
    <property type="entry name" value="FAD/NAD(P)-binding domain"/>
    <property type="match status" value="1"/>
</dbReference>